<evidence type="ECO:0000256" key="1">
    <source>
        <dbReference type="SAM" id="MobiDB-lite"/>
    </source>
</evidence>
<dbReference type="InterPro" id="IPR011990">
    <property type="entry name" value="TPR-like_helical_dom_sf"/>
</dbReference>
<dbReference type="GO" id="GO:0006950">
    <property type="term" value="P:response to stress"/>
    <property type="evidence" value="ECO:0007669"/>
    <property type="project" value="UniProtKB-ARBA"/>
</dbReference>
<dbReference type="HOGENOM" id="CLU_046120_0_1_11"/>
<feature type="region of interest" description="Disordered" evidence="1">
    <location>
        <begin position="1"/>
        <end position="21"/>
    </location>
</feature>
<evidence type="ECO:0000313" key="3">
    <source>
        <dbReference type="EMBL" id="BAC18132.1"/>
    </source>
</evidence>
<protein>
    <recommendedName>
        <fullName evidence="2">Thioredoxin domain-containing protein</fullName>
    </recommendedName>
</protein>
<feature type="domain" description="Thioredoxin" evidence="2">
    <location>
        <begin position="88"/>
        <end position="156"/>
    </location>
</feature>
<dbReference type="InterPro" id="IPR036249">
    <property type="entry name" value="Thioredoxin-like_sf"/>
</dbReference>
<evidence type="ECO:0000313" key="4">
    <source>
        <dbReference type="Proteomes" id="UP000001409"/>
    </source>
</evidence>
<name>Q8FQ13_COREF</name>
<keyword evidence="4" id="KW-1185">Reference proteome</keyword>
<dbReference type="SUPFAM" id="SSF52833">
    <property type="entry name" value="Thioredoxin-like"/>
    <property type="match status" value="1"/>
</dbReference>
<dbReference type="eggNOG" id="COG3118">
    <property type="taxonomic scope" value="Bacteria"/>
</dbReference>
<dbReference type="Proteomes" id="UP000001409">
    <property type="component" value="Chromosome"/>
</dbReference>
<dbReference type="Gene3D" id="3.40.30.10">
    <property type="entry name" value="Glutaredoxin"/>
    <property type="match status" value="1"/>
</dbReference>
<organism evidence="3 4">
    <name type="scientific">Corynebacterium efficiens (strain DSM 44549 / YS-314 / AJ 12310 / JCM 11189 / NBRC 100395)</name>
    <dbReference type="NCBI Taxonomy" id="196164"/>
    <lineage>
        <taxon>Bacteria</taxon>
        <taxon>Bacillati</taxon>
        <taxon>Actinomycetota</taxon>
        <taxon>Actinomycetes</taxon>
        <taxon>Mycobacteriales</taxon>
        <taxon>Corynebacteriaceae</taxon>
        <taxon>Corynebacterium</taxon>
    </lineage>
</organism>
<dbReference type="Pfam" id="PF00085">
    <property type="entry name" value="Thioredoxin"/>
    <property type="match status" value="1"/>
</dbReference>
<dbReference type="InterPro" id="IPR013766">
    <property type="entry name" value="Thioredoxin_domain"/>
</dbReference>
<dbReference type="AlphaFoldDB" id="Q8FQ13"/>
<evidence type="ECO:0000259" key="2">
    <source>
        <dbReference type="Pfam" id="PF00085"/>
    </source>
</evidence>
<dbReference type="Pfam" id="PF14561">
    <property type="entry name" value="TPR_20"/>
    <property type="match status" value="1"/>
</dbReference>
<dbReference type="Gene3D" id="1.25.40.10">
    <property type="entry name" value="Tetratricopeptide repeat domain"/>
    <property type="match status" value="1"/>
</dbReference>
<proteinExistence type="predicted"/>
<accession>Q8FQ13</accession>
<sequence>MRPSAENPRKSEATVTTPGRFASGAIDLGEVKARAEARQKNHEAGPASHGIATSITVTMDNLENEVLRRSIQVPVIVLIGTSRSPVSEQLRTDFTTLADKSGLSFIFAYVDADTTPDVAQVFGVQGLPTTIAVAAGRPLADFQGGQPAEAIEQWVNSVIQAVGPQLEGLPEGAPAAESVAPEDPRLDAATDALNTGNFEEAIRIYEEILAEEPKNTEIKQARDIAMLMSRLGSTPGDTDVIAEADADPGDPDKVFAAADAEIVAGNPEAAFNRLIALLTRTAGKEKDAVKNRLIELFGLFDATDPRVLSARGRMASALY</sequence>
<dbReference type="STRING" id="196164.gene:10741731"/>
<reference evidence="3 4" key="1">
    <citation type="journal article" date="2003" name="Genome Res.">
        <title>Comparative complete genome sequence analysis of the amino acid replacements responsible for the thermostability of Corynebacterium efficiens.</title>
        <authorList>
            <person name="Nishio Y."/>
            <person name="Nakamura Y."/>
            <person name="Kawarabayasi Y."/>
            <person name="Usuda Y."/>
            <person name="Kimura E."/>
            <person name="Sugimoto S."/>
            <person name="Matsui K."/>
            <person name="Yamagishi A."/>
            <person name="Kikuchi H."/>
            <person name="Ikeo K."/>
            <person name="Gojobori T."/>
        </authorList>
    </citation>
    <scope>NUCLEOTIDE SEQUENCE [LARGE SCALE GENOMIC DNA]</scope>
    <source>
        <strain evidence="4">DSM 44549 / YS-314 / AJ 12310 / JCM 11189 / NBRC 100395</strain>
    </source>
</reference>
<dbReference type="EMBL" id="BA000035">
    <property type="protein sequence ID" value="BAC18132.1"/>
    <property type="molecule type" value="Genomic_DNA"/>
</dbReference>
<dbReference type="KEGG" id="cef:CE1322"/>
<dbReference type="CDD" id="cd02956">
    <property type="entry name" value="ybbN"/>
    <property type="match status" value="1"/>
</dbReference>